<protein>
    <recommendedName>
        <fullName evidence="1">non-specific serine/threonine protein kinase</fullName>
        <ecNumber evidence="1">2.7.11.1</ecNumber>
    </recommendedName>
</protein>
<keyword evidence="2" id="KW-0723">Serine/threonine-protein kinase</keyword>
<dbReference type="Pfam" id="PF01163">
    <property type="entry name" value="RIO1"/>
    <property type="match status" value="1"/>
</dbReference>
<dbReference type="InterPro" id="IPR000719">
    <property type="entry name" value="Prot_kinase_dom"/>
</dbReference>
<dbReference type="InterPro" id="IPR011009">
    <property type="entry name" value="Kinase-like_dom_sf"/>
</dbReference>
<dbReference type="GO" id="GO:0004674">
    <property type="term" value="F:protein serine/threonine kinase activity"/>
    <property type="evidence" value="ECO:0007669"/>
    <property type="project" value="UniProtKB-KW"/>
</dbReference>
<keyword evidence="3" id="KW-0808">Transferase</keyword>
<evidence type="ECO:0000313" key="10">
    <source>
        <dbReference type="EMBL" id="PQM43516.1"/>
    </source>
</evidence>
<evidence type="ECO:0000256" key="7">
    <source>
        <dbReference type="ARBA" id="ARBA00047899"/>
    </source>
</evidence>
<comment type="catalytic activity">
    <reaction evidence="8">
        <text>L-seryl-[protein] + ATP = O-phospho-L-seryl-[protein] + ADP + H(+)</text>
        <dbReference type="Rhea" id="RHEA:17989"/>
        <dbReference type="Rhea" id="RHEA-COMP:9863"/>
        <dbReference type="Rhea" id="RHEA-COMP:11604"/>
        <dbReference type="ChEBI" id="CHEBI:15378"/>
        <dbReference type="ChEBI" id="CHEBI:29999"/>
        <dbReference type="ChEBI" id="CHEBI:30616"/>
        <dbReference type="ChEBI" id="CHEBI:83421"/>
        <dbReference type="ChEBI" id="CHEBI:456216"/>
        <dbReference type="EC" id="2.7.11.1"/>
    </reaction>
</comment>
<dbReference type="SUPFAM" id="SSF56112">
    <property type="entry name" value="Protein kinase-like (PK-like)"/>
    <property type="match status" value="1"/>
</dbReference>
<name>A0A2P6FGK9_9PEZI</name>
<evidence type="ECO:0000259" key="9">
    <source>
        <dbReference type="PROSITE" id="PS50011"/>
    </source>
</evidence>
<dbReference type="EMBL" id="KV441397">
    <property type="protein sequence ID" value="PQM43516.1"/>
    <property type="molecule type" value="Genomic_DNA"/>
</dbReference>
<evidence type="ECO:0000256" key="4">
    <source>
        <dbReference type="ARBA" id="ARBA00022741"/>
    </source>
</evidence>
<dbReference type="InterPro" id="IPR018934">
    <property type="entry name" value="RIO_dom"/>
</dbReference>
<feature type="domain" description="Protein kinase" evidence="9">
    <location>
        <begin position="20"/>
        <end position="226"/>
    </location>
</feature>
<dbReference type="Gene3D" id="1.10.510.10">
    <property type="entry name" value="Transferase(Phosphotransferase) domain 1"/>
    <property type="match status" value="1"/>
</dbReference>
<evidence type="ECO:0000256" key="8">
    <source>
        <dbReference type="ARBA" id="ARBA00048679"/>
    </source>
</evidence>
<gene>
    <name evidence="10" type="ORF">VC83_09643</name>
</gene>
<comment type="catalytic activity">
    <reaction evidence="7">
        <text>L-threonyl-[protein] + ATP = O-phospho-L-threonyl-[protein] + ADP + H(+)</text>
        <dbReference type="Rhea" id="RHEA:46608"/>
        <dbReference type="Rhea" id="RHEA-COMP:11060"/>
        <dbReference type="Rhea" id="RHEA-COMP:11605"/>
        <dbReference type="ChEBI" id="CHEBI:15378"/>
        <dbReference type="ChEBI" id="CHEBI:30013"/>
        <dbReference type="ChEBI" id="CHEBI:30616"/>
        <dbReference type="ChEBI" id="CHEBI:61977"/>
        <dbReference type="ChEBI" id="CHEBI:456216"/>
        <dbReference type="EC" id="2.7.11.1"/>
    </reaction>
</comment>
<organism evidence="10">
    <name type="scientific">Pseudogymnoascus destructans</name>
    <dbReference type="NCBI Taxonomy" id="655981"/>
    <lineage>
        <taxon>Eukaryota</taxon>
        <taxon>Fungi</taxon>
        <taxon>Dikarya</taxon>
        <taxon>Ascomycota</taxon>
        <taxon>Pezizomycotina</taxon>
        <taxon>Leotiomycetes</taxon>
        <taxon>Thelebolales</taxon>
        <taxon>Thelebolaceae</taxon>
        <taxon>Pseudogymnoascus</taxon>
    </lineage>
</organism>
<dbReference type="VEuPathDB" id="FungiDB:GMDG_05102"/>
<dbReference type="PROSITE" id="PS50011">
    <property type="entry name" value="PROTEIN_KINASE_DOM"/>
    <property type="match status" value="1"/>
</dbReference>
<evidence type="ECO:0000256" key="6">
    <source>
        <dbReference type="ARBA" id="ARBA00022840"/>
    </source>
</evidence>
<sequence>MNAWSTTITNRFLSLGRVRLRVLETIDSPGSPICDLARFPDLKNVSVHSVHQNSEIAAIWRDSTIVDYGAYASIRVTEHGRFPILKLAHQDELSIKLIQHEIDVLADLAKLGLFIVEFDQQPILDNGVICGYRMNRLFKVELSELRSRTDDIKQTLDRLHTAGFSHGDFSPSNIMKDADGHIILIDFSFAGRLGSEVPSFFPRVYADGIYGTNSDLEAFGRYAAPI</sequence>
<dbReference type="RefSeq" id="XP_024328824.1">
    <property type="nucleotide sequence ID" value="XM_024473056.1"/>
</dbReference>
<evidence type="ECO:0000256" key="3">
    <source>
        <dbReference type="ARBA" id="ARBA00022679"/>
    </source>
</evidence>
<evidence type="ECO:0000256" key="5">
    <source>
        <dbReference type="ARBA" id="ARBA00022777"/>
    </source>
</evidence>
<keyword evidence="6" id="KW-0067">ATP-binding</keyword>
<dbReference type="AlphaFoldDB" id="A0A2P6FGK9"/>
<proteinExistence type="predicted"/>
<dbReference type="OrthoDB" id="4062651at2759"/>
<keyword evidence="5" id="KW-0418">Kinase</keyword>
<dbReference type="GO" id="GO:0005524">
    <property type="term" value="F:ATP binding"/>
    <property type="evidence" value="ECO:0007669"/>
    <property type="project" value="UniProtKB-KW"/>
</dbReference>
<dbReference type="EC" id="2.7.11.1" evidence="1"/>
<dbReference type="GeneID" id="36292673"/>
<keyword evidence="4" id="KW-0547">Nucleotide-binding</keyword>
<reference evidence="10" key="1">
    <citation type="submission" date="2016-03" db="EMBL/GenBank/DDBJ databases">
        <title>Updated assembly of Pseudogymnoascus destructans, the fungus causing white-nose syndrome of bats.</title>
        <authorList>
            <person name="Palmer J.M."/>
            <person name="Drees K.P."/>
            <person name="Foster J.T."/>
            <person name="Lindner D.L."/>
        </authorList>
    </citation>
    <scope>NUCLEOTIDE SEQUENCE [LARGE SCALE GENOMIC DNA]</scope>
    <source>
        <strain evidence="10">20631-21</strain>
    </source>
</reference>
<evidence type="ECO:0000256" key="1">
    <source>
        <dbReference type="ARBA" id="ARBA00012513"/>
    </source>
</evidence>
<evidence type="ECO:0000256" key="2">
    <source>
        <dbReference type="ARBA" id="ARBA00022527"/>
    </source>
</evidence>
<accession>A0A2P6FGK9</accession>
<dbReference type="Proteomes" id="UP000077154">
    <property type="component" value="Unassembled WGS sequence"/>
</dbReference>